<keyword evidence="4 9" id="KW-0812">Transmembrane</keyword>
<dbReference type="KEGG" id="paln:B0W48_02070"/>
<reference evidence="11 12" key="1">
    <citation type="submission" date="2017-02" db="EMBL/GenBank/DDBJ databases">
        <title>Complete genome sequence of the cold-active Pseudoalteromonas aliena strain EH1 isolated from Arctic seawater.</title>
        <authorList>
            <person name="Kim E."/>
            <person name="Heo E."/>
            <person name="Kim H."/>
            <person name="Kim D."/>
        </authorList>
    </citation>
    <scope>NUCLEOTIDE SEQUENCE [LARGE SCALE GENOMIC DNA]</scope>
    <source>
        <strain evidence="11 12">EH1</strain>
    </source>
</reference>
<dbReference type="Proteomes" id="UP000188243">
    <property type="component" value="Chromosome"/>
</dbReference>
<sequence>MKFIFNAIGIMAWPLLCLSIIALAIVLERSFVMLVAKLQLQQHKAGHSQFAKALKSKQQQPSEQRLQWCQLYLQDCLVNWRKRLNILSLLASLSPLMGLLGTVWGLVLMFKNIAQTNQAVTPALLADGLWEAMYSTMAGLVIAIPCLLASGLLNGMLDALQNEFTRVINHLNYTFTFNECPHA</sequence>
<proteinExistence type="inferred from homology"/>
<evidence type="ECO:0000259" key="10">
    <source>
        <dbReference type="Pfam" id="PF01618"/>
    </source>
</evidence>
<organism evidence="11 12">
    <name type="scientific">Pseudoalteromonas aliena</name>
    <dbReference type="NCBI Taxonomy" id="247523"/>
    <lineage>
        <taxon>Bacteria</taxon>
        <taxon>Pseudomonadati</taxon>
        <taxon>Pseudomonadota</taxon>
        <taxon>Gammaproteobacteria</taxon>
        <taxon>Alteromonadales</taxon>
        <taxon>Pseudoalteromonadaceae</taxon>
        <taxon>Pseudoalteromonas</taxon>
    </lineage>
</organism>
<dbReference type="GO" id="GO:0017038">
    <property type="term" value="P:protein import"/>
    <property type="evidence" value="ECO:0007669"/>
    <property type="project" value="TreeGrafter"/>
</dbReference>
<dbReference type="PANTHER" id="PTHR30625:SF15">
    <property type="entry name" value="BIOPOLYMER TRANSPORT PROTEIN EXBB"/>
    <property type="match status" value="1"/>
</dbReference>
<dbReference type="PANTHER" id="PTHR30625">
    <property type="entry name" value="PROTEIN TOLQ"/>
    <property type="match status" value="1"/>
</dbReference>
<evidence type="ECO:0000313" key="12">
    <source>
        <dbReference type="Proteomes" id="UP000188243"/>
    </source>
</evidence>
<evidence type="ECO:0000256" key="9">
    <source>
        <dbReference type="SAM" id="Phobius"/>
    </source>
</evidence>
<feature type="transmembrane region" description="Helical" evidence="9">
    <location>
        <begin position="89"/>
        <end position="113"/>
    </location>
</feature>
<keyword evidence="2 8" id="KW-0813">Transport</keyword>
<comment type="similarity">
    <text evidence="8">Belongs to the exbB/tolQ family.</text>
</comment>
<evidence type="ECO:0000256" key="3">
    <source>
        <dbReference type="ARBA" id="ARBA00022475"/>
    </source>
</evidence>
<evidence type="ECO:0000256" key="7">
    <source>
        <dbReference type="ARBA" id="ARBA00023136"/>
    </source>
</evidence>
<dbReference type="AlphaFoldDB" id="A0A1Q2GUM1"/>
<dbReference type="InterPro" id="IPR002898">
    <property type="entry name" value="MotA_ExbB_proton_chnl"/>
</dbReference>
<evidence type="ECO:0000313" key="11">
    <source>
        <dbReference type="EMBL" id="AQP98690.1"/>
    </source>
</evidence>
<feature type="domain" description="MotA/TolQ/ExbB proton channel" evidence="10">
    <location>
        <begin position="50"/>
        <end position="164"/>
    </location>
</feature>
<keyword evidence="7 9" id="KW-0472">Membrane</keyword>
<keyword evidence="5 8" id="KW-0653">Protein transport</keyword>
<evidence type="ECO:0000256" key="6">
    <source>
        <dbReference type="ARBA" id="ARBA00022989"/>
    </source>
</evidence>
<comment type="subcellular location">
    <subcellularLocation>
        <location evidence="1">Cell membrane</location>
        <topology evidence="1">Multi-pass membrane protein</topology>
    </subcellularLocation>
    <subcellularLocation>
        <location evidence="8">Membrane</location>
        <topology evidence="8">Multi-pass membrane protein</topology>
    </subcellularLocation>
</comment>
<dbReference type="GO" id="GO:0005886">
    <property type="term" value="C:plasma membrane"/>
    <property type="evidence" value="ECO:0007669"/>
    <property type="project" value="UniProtKB-SubCell"/>
</dbReference>
<dbReference type="Pfam" id="PF01618">
    <property type="entry name" value="MotA_ExbB"/>
    <property type="match status" value="1"/>
</dbReference>
<feature type="transmembrane region" description="Helical" evidence="9">
    <location>
        <begin position="6"/>
        <end position="27"/>
    </location>
</feature>
<dbReference type="InterPro" id="IPR050790">
    <property type="entry name" value="ExbB/TolQ_transport"/>
</dbReference>
<feature type="transmembrane region" description="Helical" evidence="9">
    <location>
        <begin position="133"/>
        <end position="153"/>
    </location>
</feature>
<dbReference type="STRING" id="247523.B0W48_02070"/>
<gene>
    <name evidence="11" type="ORF">B0W48_02070</name>
</gene>
<evidence type="ECO:0000256" key="5">
    <source>
        <dbReference type="ARBA" id="ARBA00022927"/>
    </source>
</evidence>
<evidence type="ECO:0000256" key="4">
    <source>
        <dbReference type="ARBA" id="ARBA00022692"/>
    </source>
</evidence>
<dbReference type="EMBL" id="CP019628">
    <property type="protein sequence ID" value="AQP98690.1"/>
    <property type="molecule type" value="Genomic_DNA"/>
</dbReference>
<evidence type="ECO:0000256" key="8">
    <source>
        <dbReference type="RuleBase" id="RU004057"/>
    </source>
</evidence>
<keyword evidence="3" id="KW-1003">Cell membrane</keyword>
<protein>
    <submittedName>
        <fullName evidence="11">Biopolymer transporter</fullName>
    </submittedName>
</protein>
<keyword evidence="6 9" id="KW-1133">Transmembrane helix</keyword>
<accession>A0A1Q2GUM1</accession>
<evidence type="ECO:0000256" key="1">
    <source>
        <dbReference type="ARBA" id="ARBA00004651"/>
    </source>
</evidence>
<dbReference type="RefSeq" id="WP_077535414.1">
    <property type="nucleotide sequence ID" value="NZ_CP019628.1"/>
</dbReference>
<name>A0A1Q2GUM1_9GAMM</name>
<evidence type="ECO:0000256" key="2">
    <source>
        <dbReference type="ARBA" id="ARBA00022448"/>
    </source>
</evidence>